<organism evidence="11">
    <name type="scientific">Darwinula stevensoni</name>
    <dbReference type="NCBI Taxonomy" id="69355"/>
    <lineage>
        <taxon>Eukaryota</taxon>
        <taxon>Metazoa</taxon>
        <taxon>Ecdysozoa</taxon>
        <taxon>Arthropoda</taxon>
        <taxon>Crustacea</taxon>
        <taxon>Oligostraca</taxon>
        <taxon>Ostracoda</taxon>
        <taxon>Podocopa</taxon>
        <taxon>Podocopida</taxon>
        <taxon>Darwinulocopina</taxon>
        <taxon>Darwinuloidea</taxon>
        <taxon>Darwinulidae</taxon>
        <taxon>Darwinula</taxon>
    </lineage>
</organism>
<dbReference type="EC" id="3.4.21.-" evidence="8"/>
<dbReference type="Pfam" id="PF19283">
    <property type="entry name" value="APEH_N"/>
    <property type="match status" value="1"/>
</dbReference>
<feature type="domain" description="Acylamino-acid-releasing enzyme N-terminal" evidence="10">
    <location>
        <begin position="111"/>
        <end position="386"/>
    </location>
</feature>
<name>A0A7R9A2C2_9CRUS</name>
<evidence type="ECO:0000256" key="5">
    <source>
        <dbReference type="ARBA" id="ARBA00011881"/>
    </source>
</evidence>
<keyword evidence="8" id="KW-0720">Serine protease</keyword>
<dbReference type="GO" id="GO:0005737">
    <property type="term" value="C:cytoplasm"/>
    <property type="evidence" value="ECO:0007669"/>
    <property type="project" value="UniProtKB-SubCell"/>
</dbReference>
<dbReference type="InterPro" id="IPR045550">
    <property type="entry name" value="AARE_N"/>
</dbReference>
<dbReference type="Gene3D" id="3.40.50.1820">
    <property type="entry name" value="alpha/beta hydrolase"/>
    <property type="match status" value="1"/>
</dbReference>
<dbReference type="Gene3D" id="2.120.10.30">
    <property type="entry name" value="TolB, C-terminal domain"/>
    <property type="match status" value="1"/>
</dbReference>
<comment type="subunit">
    <text evidence="5">Homotetramer.</text>
</comment>
<keyword evidence="7 8" id="KW-0378">Hydrolase</keyword>
<dbReference type="PANTHER" id="PTHR42776">
    <property type="entry name" value="SERINE PEPTIDASE S9 FAMILY MEMBER"/>
    <property type="match status" value="1"/>
</dbReference>
<evidence type="ECO:0000259" key="10">
    <source>
        <dbReference type="Pfam" id="PF19283"/>
    </source>
</evidence>
<sequence>MEESAKKYLKITSYPSSTSAWIRPSAIDGQWSLTVASEVRNPIEERKITQSTTFILRKTESIRLEGRLQGSVRVTNECSECPPSFCVQAHDFGRHSDTAWFTLFCNRNKTFGSLVWSHNERKLAYVAEEKFCKSPSFFNQGASESGSQAKKGEGNAWRESWGELLTKTSATVVSVIDTDTDEVLILDWIPESDSPSQIAWAPDDSGIIGVAYKKHPFRLGVVYCTNRASQIFFASLSDKGYRYLSHENRSVREPRFSPSGDKLIFLECEVGGPHAQTSTLASVEWSSGKWSCLVPLVYESSGDFSGVNGNATLLPLECFSSDGHYLVFNSVHQCAWKIFLLDMVTLKLSCISPELDDSYYCMGFNYDILVAKVSNLLNPNGISAALWQGHLDLKWEVLSEMRRCEPVPTGSSVRMLLSLPASSIFGKGEEKNFHAILTCLPKSGSMKYPLVLFPHGGPHSVFTNEFSSHVAMFTACGYAVLLVNYRGSLGTGEAGVRSLPGRVGVQDVKDCYDALLHVLKSEDFPVDKEKLFLYGGSHGGFLVAHLAGQYPNTFRAACVRNPVTNIATMTDATDIPDWGFVEAGMLYEPGKYGDPEMMKVMFQCSPVSVIDHVKIPVLLLVGDEDSRVPPSQTYSYHRALLSRGVKTKLYNYPDNHALMKPSVDGDVIMHVIGWFHDAMLS</sequence>
<dbReference type="PANTHER" id="PTHR42776:SF4">
    <property type="entry name" value="ACYLAMINO-ACID-RELEASING ENZYME"/>
    <property type="match status" value="1"/>
</dbReference>
<proteinExistence type="inferred from homology"/>
<evidence type="ECO:0000256" key="6">
    <source>
        <dbReference type="ARBA" id="ARBA00022490"/>
    </source>
</evidence>
<dbReference type="Pfam" id="PF00326">
    <property type="entry name" value="Peptidase_S9"/>
    <property type="match status" value="1"/>
</dbReference>
<dbReference type="PRINTS" id="PR00862">
    <property type="entry name" value="PROLIGOPTASE"/>
</dbReference>
<comment type="catalytic activity">
    <reaction evidence="1">
        <text>Cleavage of an N-acetyl or N-formyl amino acid from the N-terminus of a polypeptide.</text>
        <dbReference type="EC" id="3.4.19.1"/>
    </reaction>
</comment>
<keyword evidence="12" id="KW-1185">Reference proteome</keyword>
<dbReference type="InterPro" id="IPR029058">
    <property type="entry name" value="AB_hydrolase_fold"/>
</dbReference>
<comment type="similarity">
    <text evidence="4">Belongs to the peptidase S9C family.</text>
</comment>
<keyword evidence="8" id="KW-0645">Protease</keyword>
<evidence type="ECO:0000256" key="2">
    <source>
        <dbReference type="ARBA" id="ARBA00004496"/>
    </source>
</evidence>
<accession>A0A7R9A2C2</accession>
<dbReference type="AlphaFoldDB" id="A0A7R9A2C2"/>
<dbReference type="InterPro" id="IPR002470">
    <property type="entry name" value="Peptidase_S9A"/>
</dbReference>
<evidence type="ECO:0000313" key="12">
    <source>
        <dbReference type="Proteomes" id="UP000677054"/>
    </source>
</evidence>
<evidence type="ECO:0000256" key="4">
    <source>
        <dbReference type="ARBA" id="ARBA00010040"/>
    </source>
</evidence>
<keyword evidence="6" id="KW-0963">Cytoplasm</keyword>
<evidence type="ECO:0000259" key="9">
    <source>
        <dbReference type="Pfam" id="PF00326"/>
    </source>
</evidence>
<evidence type="ECO:0000313" key="11">
    <source>
        <dbReference type="EMBL" id="CAD7240665.1"/>
    </source>
</evidence>
<feature type="domain" description="Peptidase S9 prolyl oligopeptidase catalytic" evidence="9">
    <location>
        <begin position="465"/>
        <end position="678"/>
    </location>
</feature>
<evidence type="ECO:0000256" key="8">
    <source>
        <dbReference type="RuleBase" id="RU368024"/>
    </source>
</evidence>
<evidence type="ECO:0000256" key="1">
    <source>
        <dbReference type="ARBA" id="ARBA00000721"/>
    </source>
</evidence>
<protein>
    <recommendedName>
        <fullName evidence="8">Prolyl endopeptidase</fullName>
        <ecNumber evidence="8">3.4.21.-</ecNumber>
    </recommendedName>
</protein>
<gene>
    <name evidence="11" type="ORF">DSTB1V02_LOCUS678</name>
</gene>
<dbReference type="SUPFAM" id="SSF53474">
    <property type="entry name" value="alpha/beta-Hydrolases"/>
    <property type="match status" value="1"/>
</dbReference>
<dbReference type="Proteomes" id="UP000677054">
    <property type="component" value="Unassembled WGS sequence"/>
</dbReference>
<comment type="similarity">
    <text evidence="3 8">Belongs to the peptidase S9A family.</text>
</comment>
<dbReference type="GO" id="GO:0008242">
    <property type="term" value="F:omega peptidase activity"/>
    <property type="evidence" value="ECO:0007669"/>
    <property type="project" value="UniProtKB-EC"/>
</dbReference>
<evidence type="ECO:0000256" key="7">
    <source>
        <dbReference type="ARBA" id="ARBA00022801"/>
    </source>
</evidence>
<dbReference type="OrthoDB" id="416344at2759"/>
<dbReference type="InterPro" id="IPR001375">
    <property type="entry name" value="Peptidase_S9_cat"/>
</dbReference>
<comment type="subcellular location">
    <subcellularLocation>
        <location evidence="2">Cytoplasm</location>
    </subcellularLocation>
</comment>
<dbReference type="GO" id="GO:0004252">
    <property type="term" value="F:serine-type endopeptidase activity"/>
    <property type="evidence" value="ECO:0007669"/>
    <property type="project" value="UniProtKB-UniRule"/>
</dbReference>
<dbReference type="InterPro" id="IPR011042">
    <property type="entry name" value="6-blade_b-propeller_TolB-like"/>
</dbReference>
<dbReference type="SUPFAM" id="SSF82171">
    <property type="entry name" value="DPP6 N-terminal domain-like"/>
    <property type="match status" value="1"/>
</dbReference>
<evidence type="ECO:0000256" key="3">
    <source>
        <dbReference type="ARBA" id="ARBA00005228"/>
    </source>
</evidence>
<reference evidence="11" key="1">
    <citation type="submission" date="2020-11" db="EMBL/GenBank/DDBJ databases">
        <authorList>
            <person name="Tran Van P."/>
        </authorList>
    </citation>
    <scope>NUCLEOTIDE SEQUENCE</scope>
</reference>
<dbReference type="EMBL" id="CAJPEV010000049">
    <property type="protein sequence ID" value="CAG0879625.1"/>
    <property type="molecule type" value="Genomic_DNA"/>
</dbReference>
<dbReference type="EMBL" id="LR899566">
    <property type="protein sequence ID" value="CAD7240665.1"/>
    <property type="molecule type" value="Genomic_DNA"/>
</dbReference>
<dbReference type="GO" id="GO:0006508">
    <property type="term" value="P:proteolysis"/>
    <property type="evidence" value="ECO:0007669"/>
    <property type="project" value="UniProtKB-KW"/>
</dbReference>